<dbReference type="InterPro" id="IPR041492">
    <property type="entry name" value="HAD_2"/>
</dbReference>
<sequence length="135" mass="15903">MKDIALVWDLNGVLFKNLVIDLNTLNIVEQLNAKGLSQYICTNTLTWKLDEWREEYSLEKYFKKIFSINELGLLKNDPKVYEYIQKEIPEKNIYFIDDSLHNLKAAETIGIIGIQYISDKQIKKELKLLNIYNDN</sequence>
<evidence type="ECO:0000313" key="1">
    <source>
        <dbReference type="EMBL" id="PKN02604.1"/>
    </source>
</evidence>
<comment type="caution">
    <text evidence="1">The sequence shown here is derived from an EMBL/GenBank/DDBJ whole genome shotgun (WGS) entry which is preliminary data.</text>
</comment>
<name>A0A2N2F307_9BACT</name>
<dbReference type="Proteomes" id="UP000233417">
    <property type="component" value="Unassembled WGS sequence"/>
</dbReference>
<dbReference type="PANTHER" id="PTHR43611">
    <property type="entry name" value="ALPHA-D-GLUCOSE 1-PHOSPHATE PHOSPHATASE"/>
    <property type="match status" value="1"/>
</dbReference>
<gene>
    <name evidence="1" type="ORF">CVU76_01015</name>
</gene>
<dbReference type="InterPro" id="IPR023214">
    <property type="entry name" value="HAD_sf"/>
</dbReference>
<dbReference type="Gene3D" id="3.40.50.1000">
    <property type="entry name" value="HAD superfamily/HAD-like"/>
    <property type="match status" value="1"/>
</dbReference>
<dbReference type="PANTHER" id="PTHR43611:SF3">
    <property type="entry name" value="FLAVIN MONONUCLEOTIDE HYDROLASE 1, CHLOROPLATIC"/>
    <property type="match status" value="1"/>
</dbReference>
<proteinExistence type="predicted"/>
<reference evidence="1 2" key="1">
    <citation type="journal article" date="2017" name="ISME J.">
        <title>Potential for microbial H2 and metal transformations associated with novel bacteria and archaea in deep terrestrial subsurface sediments.</title>
        <authorList>
            <person name="Hernsdorf A.W."/>
            <person name="Amano Y."/>
            <person name="Miyakawa K."/>
            <person name="Ise K."/>
            <person name="Suzuki Y."/>
            <person name="Anantharaman K."/>
            <person name="Probst A."/>
            <person name="Burstein D."/>
            <person name="Thomas B.C."/>
            <person name="Banfield J.F."/>
        </authorList>
    </citation>
    <scope>NUCLEOTIDE SEQUENCE [LARGE SCALE GENOMIC DNA]</scope>
    <source>
        <strain evidence="1">HGW-Dojkabacteria-1</strain>
    </source>
</reference>
<dbReference type="Pfam" id="PF13419">
    <property type="entry name" value="HAD_2"/>
    <property type="match status" value="1"/>
</dbReference>
<dbReference type="SUPFAM" id="SSF56784">
    <property type="entry name" value="HAD-like"/>
    <property type="match status" value="1"/>
</dbReference>
<evidence type="ECO:0008006" key="3">
    <source>
        <dbReference type="Google" id="ProtNLM"/>
    </source>
</evidence>
<organism evidence="1 2">
    <name type="scientific">Candidatus Dojkabacteria bacterium HGW-Dojkabacteria-1</name>
    <dbReference type="NCBI Taxonomy" id="2013761"/>
    <lineage>
        <taxon>Bacteria</taxon>
        <taxon>Candidatus Dojkabacteria</taxon>
    </lineage>
</organism>
<dbReference type="AlphaFoldDB" id="A0A2N2F307"/>
<accession>A0A2N2F307</accession>
<protein>
    <recommendedName>
        <fullName evidence="3">HAD family hydrolase</fullName>
    </recommendedName>
</protein>
<dbReference type="EMBL" id="PHAO01000001">
    <property type="protein sequence ID" value="PKN02604.1"/>
    <property type="molecule type" value="Genomic_DNA"/>
</dbReference>
<dbReference type="InterPro" id="IPR036412">
    <property type="entry name" value="HAD-like_sf"/>
</dbReference>
<evidence type="ECO:0000313" key="2">
    <source>
        <dbReference type="Proteomes" id="UP000233417"/>
    </source>
</evidence>